<evidence type="ECO:0000256" key="1">
    <source>
        <dbReference type="SAM" id="MobiDB-lite"/>
    </source>
</evidence>
<sequence length="159" mass="17702">MADMNTTTDRALGWDDEFTNISQDFVLLPEGEYYFEVTGMERARFEGSAKLPPCSMAKLTLKIFGGALGDTTVTHRLYLHTKTQGLLGAFFESIGQCKKGDTFRPRWNEVVGSKGRCKLGVHDYVKKSGDPGQSNEVNRFLPPLEEKAAPSQGWTQGEF</sequence>
<accession>A0A8S5LGJ7</accession>
<evidence type="ECO:0008006" key="3">
    <source>
        <dbReference type="Google" id="ProtNLM"/>
    </source>
</evidence>
<evidence type="ECO:0000313" key="2">
    <source>
        <dbReference type="EMBL" id="DAD69003.1"/>
    </source>
</evidence>
<dbReference type="EMBL" id="BK014713">
    <property type="protein sequence ID" value="DAD69003.1"/>
    <property type="molecule type" value="Genomic_DNA"/>
</dbReference>
<name>A0A8S5LGJ7_9CAUD</name>
<organism evidence="2">
    <name type="scientific">Siphoviridae sp. ctDo63</name>
    <dbReference type="NCBI Taxonomy" id="2823571"/>
    <lineage>
        <taxon>Viruses</taxon>
        <taxon>Duplodnaviria</taxon>
        <taxon>Heunggongvirae</taxon>
        <taxon>Uroviricota</taxon>
        <taxon>Caudoviricetes</taxon>
    </lineage>
</organism>
<feature type="region of interest" description="Disordered" evidence="1">
    <location>
        <begin position="128"/>
        <end position="159"/>
    </location>
</feature>
<reference evidence="2" key="1">
    <citation type="journal article" date="2021" name="Proc. Natl. Acad. Sci. U.S.A.">
        <title>A Catalog of Tens of Thousands of Viruses from Human Metagenomes Reveals Hidden Associations with Chronic Diseases.</title>
        <authorList>
            <person name="Tisza M.J."/>
            <person name="Buck C.B."/>
        </authorList>
    </citation>
    <scope>NUCLEOTIDE SEQUENCE</scope>
    <source>
        <strain evidence="2">CtDo63</strain>
    </source>
</reference>
<protein>
    <recommendedName>
        <fullName evidence="3">DUF669 domain-containing protein</fullName>
    </recommendedName>
</protein>
<proteinExistence type="predicted"/>